<dbReference type="HOGENOM" id="CLU_2452944_0_0_6"/>
<dbReference type="Proteomes" id="UP000002350">
    <property type="component" value="Chromosome"/>
</dbReference>
<dbReference type="EMBL" id="AP011177">
    <property type="protein sequence ID" value="BAJ01443.1"/>
    <property type="molecule type" value="Genomic_DNA"/>
</dbReference>
<reference evidence="2" key="1">
    <citation type="journal article" date="2010" name="Mol. Biosyst.">
        <title>Complete genome sequence and comparative analysis of Shewanella violacea, a psychrophilic and piezophilic bacterium from deep sea floor sediments.</title>
        <authorList>
            <person name="Aono E."/>
            <person name="Baba T."/>
            <person name="Ara T."/>
            <person name="Nishi T."/>
            <person name="Nakamichi T."/>
            <person name="Inamoto E."/>
            <person name="Toyonaga H."/>
            <person name="Hasegawa M."/>
            <person name="Takai Y."/>
            <person name="Okumura Y."/>
            <person name="Baba M."/>
            <person name="Tomita M."/>
            <person name="Kato C."/>
            <person name="Oshima T."/>
            <person name="Nakasone K."/>
            <person name="Mori H."/>
        </authorList>
    </citation>
    <scope>NUCLEOTIDE SEQUENCE [LARGE SCALE GENOMIC DNA]</scope>
    <source>
        <strain evidence="2">JCM 10179 / CIP 106290 / LMG 19151 / DSS12</strain>
    </source>
</reference>
<organism evidence="1 2">
    <name type="scientific">Shewanella violacea (strain JCM 10179 / CIP 106290 / LMG 19151 / DSS12)</name>
    <dbReference type="NCBI Taxonomy" id="637905"/>
    <lineage>
        <taxon>Bacteria</taxon>
        <taxon>Pseudomonadati</taxon>
        <taxon>Pseudomonadota</taxon>
        <taxon>Gammaproteobacteria</taxon>
        <taxon>Alteromonadales</taxon>
        <taxon>Shewanellaceae</taxon>
        <taxon>Shewanella</taxon>
    </lineage>
</organism>
<dbReference type="AlphaFoldDB" id="D4ZIE4"/>
<accession>D4ZIE4</accession>
<proteinExistence type="predicted"/>
<name>D4ZIE4_SHEVD</name>
<dbReference type="KEGG" id="svo:SVI_1472"/>
<sequence>MSDQCPSYNWIDPEQHQFFLAHVQRNLQQMADYSGRGHTASIGNRLVLLFKSVFRTQHRYEAGEVDEIMWRRRMQRLKRSIKRFTQAHL</sequence>
<protein>
    <submittedName>
        <fullName evidence="1">Uncharacterized protein</fullName>
    </submittedName>
</protein>
<keyword evidence="2" id="KW-1185">Reference proteome</keyword>
<evidence type="ECO:0000313" key="2">
    <source>
        <dbReference type="Proteomes" id="UP000002350"/>
    </source>
</evidence>
<evidence type="ECO:0000313" key="1">
    <source>
        <dbReference type="EMBL" id="BAJ01443.1"/>
    </source>
</evidence>
<gene>
    <name evidence="1" type="ordered locus">SVI_1472</name>
</gene>